<feature type="transmembrane region" description="Helical" evidence="2">
    <location>
        <begin position="48"/>
        <end position="67"/>
    </location>
</feature>
<organism evidence="3 4">
    <name type="scientific">Purpureocillium takamizusanense</name>
    <dbReference type="NCBI Taxonomy" id="2060973"/>
    <lineage>
        <taxon>Eukaryota</taxon>
        <taxon>Fungi</taxon>
        <taxon>Dikarya</taxon>
        <taxon>Ascomycota</taxon>
        <taxon>Pezizomycotina</taxon>
        <taxon>Sordariomycetes</taxon>
        <taxon>Hypocreomycetidae</taxon>
        <taxon>Hypocreales</taxon>
        <taxon>Ophiocordycipitaceae</taxon>
        <taxon>Purpureocillium</taxon>
    </lineage>
</organism>
<feature type="region of interest" description="Disordered" evidence="1">
    <location>
        <begin position="14"/>
        <end position="43"/>
    </location>
</feature>
<dbReference type="GeneID" id="72071115"/>
<dbReference type="RefSeq" id="XP_047846823.1">
    <property type="nucleotide sequence ID" value="XM_047990814.1"/>
</dbReference>
<protein>
    <submittedName>
        <fullName evidence="3">Uncharacterized protein</fullName>
    </submittedName>
</protein>
<keyword evidence="4" id="KW-1185">Reference proteome</keyword>
<evidence type="ECO:0000256" key="1">
    <source>
        <dbReference type="SAM" id="MobiDB-lite"/>
    </source>
</evidence>
<keyword evidence="2" id="KW-0472">Membrane</keyword>
<dbReference type="KEGG" id="ptkz:JDV02_009170"/>
<dbReference type="AlphaFoldDB" id="A0A9Q8VG04"/>
<keyword evidence="2" id="KW-0812">Transmembrane</keyword>
<name>A0A9Q8VG04_9HYPO</name>
<gene>
    <name evidence="3" type="ORF">JDV02_009170</name>
</gene>
<sequence length="92" mass="9513">MALLRQPALRLARAGSQSARAMMARPCSSEPPRSQATPASPGEIKSPSMVVLVGALGVGIGVCFFFLTSRPDKAAEVASKNLDSTSGPKLSK</sequence>
<evidence type="ECO:0000313" key="3">
    <source>
        <dbReference type="EMBL" id="UNI23342.1"/>
    </source>
</evidence>
<evidence type="ECO:0000256" key="2">
    <source>
        <dbReference type="SAM" id="Phobius"/>
    </source>
</evidence>
<reference evidence="3" key="1">
    <citation type="submission" date="2021-11" db="EMBL/GenBank/DDBJ databases">
        <title>Purpureocillium_takamizusanense_genome.</title>
        <authorList>
            <person name="Nguyen N.-H."/>
        </authorList>
    </citation>
    <scope>NUCLEOTIDE SEQUENCE</scope>
    <source>
        <strain evidence="3">PT3</strain>
    </source>
</reference>
<proteinExistence type="predicted"/>
<dbReference type="Proteomes" id="UP000829364">
    <property type="component" value="Chromosome 9"/>
</dbReference>
<accession>A0A9Q8VG04</accession>
<keyword evidence="2" id="KW-1133">Transmembrane helix</keyword>
<evidence type="ECO:0000313" key="4">
    <source>
        <dbReference type="Proteomes" id="UP000829364"/>
    </source>
</evidence>
<dbReference type="EMBL" id="CP086362">
    <property type="protein sequence ID" value="UNI23342.1"/>
    <property type="molecule type" value="Genomic_DNA"/>
</dbReference>